<evidence type="ECO:0000256" key="1">
    <source>
        <dbReference type="SAM" id="Coils"/>
    </source>
</evidence>
<proteinExistence type="predicted"/>
<dbReference type="AlphaFoldDB" id="A0A8S2T6Z1"/>
<evidence type="ECO:0000313" key="2">
    <source>
        <dbReference type="EMBL" id="CAF4265853.1"/>
    </source>
</evidence>
<dbReference type="Proteomes" id="UP000681720">
    <property type="component" value="Unassembled WGS sequence"/>
</dbReference>
<gene>
    <name evidence="2" type="ORF">GIL414_LOCUS24331</name>
</gene>
<comment type="caution">
    <text evidence="2">The sequence shown here is derived from an EMBL/GenBank/DDBJ whole genome shotgun (WGS) entry which is preliminary data.</text>
</comment>
<organism evidence="2 3">
    <name type="scientific">Rotaria magnacalcarata</name>
    <dbReference type="NCBI Taxonomy" id="392030"/>
    <lineage>
        <taxon>Eukaryota</taxon>
        <taxon>Metazoa</taxon>
        <taxon>Spiralia</taxon>
        <taxon>Gnathifera</taxon>
        <taxon>Rotifera</taxon>
        <taxon>Eurotatoria</taxon>
        <taxon>Bdelloidea</taxon>
        <taxon>Philodinida</taxon>
        <taxon>Philodinidae</taxon>
        <taxon>Rotaria</taxon>
    </lineage>
</organism>
<feature type="non-terminal residue" evidence="2">
    <location>
        <position position="1"/>
    </location>
</feature>
<name>A0A8S2T6Z1_9BILA</name>
<sequence>VRHLYEAIPVATTQVTLNAAIKASEKETMKRENVLEQLARDASEHVKKMESRFNDASMKMISHAEVEKLIRDAIANVKPTGQYDNSELRKLIQDVNDKLAKLETRFQQFSQS</sequence>
<accession>A0A8S2T6Z1</accession>
<evidence type="ECO:0000313" key="3">
    <source>
        <dbReference type="Proteomes" id="UP000681720"/>
    </source>
</evidence>
<protein>
    <submittedName>
        <fullName evidence="2">Uncharacterized protein</fullName>
    </submittedName>
</protein>
<keyword evidence="1" id="KW-0175">Coiled coil</keyword>
<dbReference type="EMBL" id="CAJOBJ010029709">
    <property type="protein sequence ID" value="CAF4265853.1"/>
    <property type="molecule type" value="Genomic_DNA"/>
</dbReference>
<feature type="coiled-coil region" evidence="1">
    <location>
        <begin position="85"/>
        <end position="112"/>
    </location>
</feature>
<feature type="non-terminal residue" evidence="2">
    <location>
        <position position="112"/>
    </location>
</feature>
<reference evidence="2" key="1">
    <citation type="submission" date="2021-02" db="EMBL/GenBank/DDBJ databases">
        <authorList>
            <person name="Nowell W R."/>
        </authorList>
    </citation>
    <scope>NUCLEOTIDE SEQUENCE</scope>
</reference>